<evidence type="ECO:0000313" key="1">
    <source>
        <dbReference type="EMBL" id="GAA2846422.1"/>
    </source>
</evidence>
<evidence type="ECO:0000313" key="2">
    <source>
        <dbReference type="Proteomes" id="UP001500831"/>
    </source>
</evidence>
<dbReference type="NCBIfam" id="NF033399">
    <property type="entry name" value="thiazolyl_GetA"/>
    <property type="match status" value="1"/>
</dbReference>
<name>A0ABP6I7V7_9ACTN</name>
<accession>A0ABP6I7V7</accession>
<evidence type="ECO:0008006" key="3">
    <source>
        <dbReference type="Google" id="ProtNLM"/>
    </source>
</evidence>
<protein>
    <recommendedName>
        <fullName evidence="3">Thiazolylpeptide-type bacteriocin</fullName>
    </recommendedName>
</protein>
<reference evidence="2" key="1">
    <citation type="journal article" date="2019" name="Int. J. Syst. Evol. Microbiol.">
        <title>The Global Catalogue of Microorganisms (GCM) 10K type strain sequencing project: providing services to taxonomists for standard genome sequencing and annotation.</title>
        <authorList>
            <consortium name="The Broad Institute Genomics Platform"/>
            <consortium name="The Broad Institute Genome Sequencing Center for Infectious Disease"/>
            <person name="Wu L."/>
            <person name="Ma J."/>
        </authorList>
    </citation>
    <scope>NUCLEOTIDE SEQUENCE [LARGE SCALE GENOMIC DNA]</scope>
    <source>
        <strain evidence="2">JCM 6242</strain>
    </source>
</reference>
<gene>
    <name evidence="1" type="ORF">GCM10010517_03100</name>
</gene>
<comment type="caution">
    <text evidence="1">The sequence shown here is derived from an EMBL/GenBank/DDBJ whole genome shotgun (WGS) entry which is preliminary data.</text>
</comment>
<sequence>MVPFLALDQGVRLPEPFLSACGPMALSDSSHRRKEVRASVSEVLDFDLANLPMDVFELADSGLGIESLTAGHGLTEAGASTSALCSCSVACSSSVSSS</sequence>
<dbReference type="Pfam" id="PF19409">
    <property type="entry name" value="Thiopep_pre"/>
    <property type="match status" value="1"/>
</dbReference>
<keyword evidence="2" id="KW-1185">Reference proteome</keyword>
<dbReference type="Proteomes" id="UP001500831">
    <property type="component" value="Unassembled WGS sequence"/>
</dbReference>
<organism evidence="1 2">
    <name type="scientific">Streptosporangium fragile</name>
    <dbReference type="NCBI Taxonomy" id="46186"/>
    <lineage>
        <taxon>Bacteria</taxon>
        <taxon>Bacillati</taxon>
        <taxon>Actinomycetota</taxon>
        <taxon>Actinomycetes</taxon>
        <taxon>Streptosporangiales</taxon>
        <taxon>Streptosporangiaceae</taxon>
        <taxon>Streptosporangium</taxon>
    </lineage>
</organism>
<dbReference type="EMBL" id="BAAAVI010000001">
    <property type="protein sequence ID" value="GAA2846422.1"/>
    <property type="molecule type" value="Genomic_DNA"/>
</dbReference>
<proteinExistence type="predicted"/>